<evidence type="ECO:0000313" key="1">
    <source>
        <dbReference type="EMBL" id="QDH25439.1"/>
    </source>
</evidence>
<accession>A0A4Y6V5U5</accession>
<reference evidence="1 2" key="1">
    <citation type="submission" date="2018-09" db="EMBL/GenBank/DDBJ databases">
        <title>The complete genome sequence of Neokomagataea tanensis NBRC 106556(T).</title>
        <authorList>
            <person name="Chua K.-O."/>
            <person name="See-Too W.-S."/>
            <person name="Hong K.-W."/>
            <person name="Yin W.-F."/>
            <person name="Chan K.-G."/>
        </authorList>
    </citation>
    <scope>NUCLEOTIDE SEQUENCE [LARGE SCALE GENOMIC DNA]</scope>
    <source>
        <strain evidence="2">AH13 \ NBRC 106556</strain>
    </source>
</reference>
<organism evidence="1 2">
    <name type="scientific">Neokomagataea tanensis</name>
    <dbReference type="NCBI Taxonomy" id="661191"/>
    <lineage>
        <taxon>Bacteria</taxon>
        <taxon>Pseudomonadati</taxon>
        <taxon>Pseudomonadota</taxon>
        <taxon>Alphaproteobacteria</taxon>
        <taxon>Acetobacterales</taxon>
        <taxon>Acetobacteraceae</taxon>
        <taxon>Neokomagataea</taxon>
    </lineage>
</organism>
<name>A0A4Y6V5U5_9PROT</name>
<dbReference type="OrthoDB" id="7279118at2"/>
<dbReference type="EMBL" id="CP032485">
    <property type="protein sequence ID" value="QDH25439.1"/>
    <property type="molecule type" value="Genomic_DNA"/>
</dbReference>
<dbReference type="RefSeq" id="WP_141493352.1">
    <property type="nucleotide sequence ID" value="NZ_CP032485.1"/>
</dbReference>
<keyword evidence="2" id="KW-1185">Reference proteome</keyword>
<evidence type="ECO:0000313" key="2">
    <source>
        <dbReference type="Proteomes" id="UP000317214"/>
    </source>
</evidence>
<proteinExistence type="predicted"/>
<dbReference type="Proteomes" id="UP000317214">
    <property type="component" value="Chromosome"/>
</dbReference>
<dbReference type="KEGG" id="ntn:D5366_09695"/>
<gene>
    <name evidence="1" type="ORF">D5366_09695</name>
</gene>
<protein>
    <submittedName>
        <fullName evidence="1">DUF4089 domain-containing protein</fullName>
    </submittedName>
</protein>
<sequence length="61" mass="6893">MKIEQKNLPLFFSNIGLKVPDTYHSGIMENVHVLSNYASLIDSFNLSDHEEPASVYEPSQP</sequence>
<dbReference type="Pfam" id="PF13318">
    <property type="entry name" value="AtzG-like"/>
    <property type="match status" value="1"/>
</dbReference>
<dbReference type="InterPro" id="IPR025148">
    <property type="entry name" value="AtzG-like"/>
</dbReference>
<dbReference type="AlphaFoldDB" id="A0A4Y6V5U5"/>